<dbReference type="PANTHER" id="PTHR43685:SF2">
    <property type="entry name" value="GLYCOSYLTRANSFERASE 2-LIKE DOMAIN-CONTAINING PROTEIN"/>
    <property type="match status" value="1"/>
</dbReference>
<comment type="caution">
    <text evidence="2">The sequence shown here is derived from an EMBL/GenBank/DDBJ whole genome shotgun (WGS) entry which is preliminary data.</text>
</comment>
<dbReference type="Pfam" id="PF00535">
    <property type="entry name" value="Glycos_transf_2"/>
    <property type="match status" value="1"/>
</dbReference>
<evidence type="ECO:0000313" key="2">
    <source>
        <dbReference type="EMBL" id="MDI7921834.1"/>
    </source>
</evidence>
<dbReference type="InterPro" id="IPR001173">
    <property type="entry name" value="Glyco_trans_2-like"/>
</dbReference>
<dbReference type="Proteomes" id="UP001161580">
    <property type="component" value="Unassembled WGS sequence"/>
</dbReference>
<dbReference type="InterPro" id="IPR050834">
    <property type="entry name" value="Glycosyltransf_2"/>
</dbReference>
<reference evidence="2" key="1">
    <citation type="submission" date="2022-03" db="EMBL/GenBank/DDBJ databases">
        <title>Fererhizobium litorale gen. nov., sp. nov., isolated from sandy sediments of the Sea of Japan seashore.</title>
        <authorList>
            <person name="Romanenko L."/>
            <person name="Kurilenko V."/>
            <person name="Otstavnykh N."/>
            <person name="Svetashev V."/>
            <person name="Tekutyeva L."/>
            <person name="Isaeva M."/>
            <person name="Mikhailov V."/>
        </authorList>
    </citation>
    <scope>NUCLEOTIDE SEQUENCE</scope>
    <source>
        <strain evidence="2">KMM 9576</strain>
    </source>
</reference>
<dbReference type="SUPFAM" id="SSF53448">
    <property type="entry name" value="Nucleotide-diphospho-sugar transferases"/>
    <property type="match status" value="1"/>
</dbReference>
<protein>
    <submittedName>
        <fullName evidence="2">Glycosyltransferase family 2 protein</fullName>
    </submittedName>
</protein>
<accession>A0AAE3U096</accession>
<gene>
    <name evidence="2" type="ORF">MRS75_07005</name>
</gene>
<evidence type="ECO:0000259" key="1">
    <source>
        <dbReference type="Pfam" id="PF00535"/>
    </source>
</evidence>
<name>A0AAE3U096_9HYPH</name>
<dbReference type="RefSeq" id="WP_311786140.1">
    <property type="nucleotide sequence ID" value="NZ_JALDYY010000003.1"/>
</dbReference>
<dbReference type="EMBL" id="JALDYZ010000003">
    <property type="protein sequence ID" value="MDI7921834.1"/>
    <property type="molecule type" value="Genomic_DNA"/>
</dbReference>
<evidence type="ECO:0000313" key="3">
    <source>
        <dbReference type="Proteomes" id="UP001161580"/>
    </source>
</evidence>
<feature type="domain" description="Glycosyltransferase 2-like" evidence="1">
    <location>
        <begin position="25"/>
        <end position="149"/>
    </location>
</feature>
<dbReference type="InterPro" id="IPR029044">
    <property type="entry name" value="Nucleotide-diphossugar_trans"/>
</dbReference>
<dbReference type="CDD" id="cd00761">
    <property type="entry name" value="Glyco_tranf_GTA_type"/>
    <property type="match status" value="1"/>
</dbReference>
<dbReference type="PANTHER" id="PTHR43685">
    <property type="entry name" value="GLYCOSYLTRANSFERASE"/>
    <property type="match status" value="1"/>
</dbReference>
<organism evidence="2 3">
    <name type="scientific">Ferirhizobium litorale</name>
    <dbReference type="NCBI Taxonomy" id="2927786"/>
    <lineage>
        <taxon>Bacteria</taxon>
        <taxon>Pseudomonadati</taxon>
        <taxon>Pseudomonadota</taxon>
        <taxon>Alphaproteobacteria</taxon>
        <taxon>Hyphomicrobiales</taxon>
        <taxon>Rhizobiaceae</taxon>
        <taxon>Ferirhizobium</taxon>
    </lineage>
</organism>
<dbReference type="AlphaFoldDB" id="A0AAE3U096"/>
<keyword evidence="3" id="KW-1185">Reference proteome</keyword>
<sequence length="304" mass="33391">MTDGQMHDVIVADADRNNANVAAISLVISTLGRTDKLARLLASLQAQTFRNYEIIVVDQNPKGYLEDVLAPYRDDQRLRHLRSPKGVSHGRNVGIANAEAAIIGFPDDDCWYAPDVLEKMVSLFARNPETGIVIGRTVDEAGMNSIVPALSRDCRIGKRDVLYVGNANALFFRREALASIGPYDEKLGPGPATIFQSAEDLDIVARALALNLRVDFFTSLTIFHEQVDTGAGDTYLKRIRTYSLGTGAFFRKNGYSPLTVAALLLRTLAGIPLRLVRGQPLELRPKLAYAYNIAAGYLLWPGSR</sequence>
<dbReference type="Gene3D" id="3.90.550.10">
    <property type="entry name" value="Spore Coat Polysaccharide Biosynthesis Protein SpsA, Chain A"/>
    <property type="match status" value="1"/>
</dbReference>
<proteinExistence type="predicted"/>